<dbReference type="EMBL" id="JX262376">
    <property type="protein sequence ID" value="AFO10925.1"/>
    <property type="molecule type" value="Genomic_DNA"/>
</dbReference>
<sequence length="64" mass="7323">MKYLKVDIEGKFVGSDVTLYARLDGDEEYTDADLDEIAQNLVNEEYPWGQSIVDERDVPEGDRP</sequence>
<gene>
    <name evidence="1" type="ORF">ELB20_59</name>
</gene>
<keyword evidence="2" id="KW-1185">Reference proteome</keyword>
<evidence type="ECO:0000313" key="2">
    <source>
        <dbReference type="Proteomes" id="UP000002921"/>
    </source>
</evidence>
<accession>I7AUQ6</accession>
<organism evidence="1 2">
    <name type="scientific">Streptomyces phage phiELB20</name>
    <dbReference type="NCBI Taxonomy" id="1211278"/>
    <lineage>
        <taxon>Viruses</taxon>
        <taxon>Duplodnaviria</taxon>
        <taxon>Heunggongvirae</taxon>
        <taxon>Uroviricota</taxon>
        <taxon>Caudoviricetes</taxon>
        <taxon>Arquatrovirinae</taxon>
        <taxon>Arequatrovirus</taxon>
        <taxon>Arequatrovirus ELB20</taxon>
    </lineage>
</organism>
<name>I7AUQ6_9CAUD</name>
<dbReference type="Proteomes" id="UP000002921">
    <property type="component" value="Genome"/>
</dbReference>
<protein>
    <submittedName>
        <fullName evidence="1">Uncharacterized protein</fullName>
    </submittedName>
</protein>
<reference evidence="1 2" key="1">
    <citation type="journal article" date="2013" name="J. Bacteriol.">
        <title>Evolutionary Relationships among Actinophages and a Putative Adaptation for Growth in Streptomyces spp.</title>
        <authorList>
            <person name="Smith M.C."/>
            <person name="Hendrix R.W."/>
            <person name="Dedrick R."/>
            <person name="Mitchell K."/>
            <person name="Ko C.C."/>
            <person name="Russell D."/>
            <person name="Bell E."/>
            <person name="Gregory M."/>
            <person name="Bibb M.J."/>
            <person name="Pethick F."/>
            <person name="Jacobs-Sera D."/>
            <person name="Herron P."/>
            <person name="Buttner M.J."/>
            <person name="Hatfull G.F."/>
        </authorList>
    </citation>
    <scope>NUCLEOTIDE SEQUENCE [LARGE SCALE GENOMIC DNA]</scope>
</reference>
<evidence type="ECO:0000313" key="1">
    <source>
        <dbReference type="EMBL" id="AFO10925.1"/>
    </source>
</evidence>
<proteinExistence type="predicted"/>